<dbReference type="InterPro" id="IPR015884">
    <property type="entry name" value="Malic_enzyme_CS"/>
</dbReference>
<comment type="cofactor">
    <cofactor evidence="1">
        <name>Mn(2+)</name>
        <dbReference type="ChEBI" id="CHEBI:29035"/>
    </cofactor>
</comment>
<dbReference type="Pfam" id="PF03949">
    <property type="entry name" value="Malic_M"/>
    <property type="match status" value="1"/>
</dbReference>
<dbReference type="HOGENOM" id="CLU_011405_5_0_4"/>
<evidence type="ECO:0000259" key="9">
    <source>
        <dbReference type="SMART" id="SM00919"/>
    </source>
</evidence>
<dbReference type="eggNOG" id="COG0281">
    <property type="taxonomic scope" value="Bacteria"/>
</dbReference>
<proteinExistence type="inferred from homology"/>
<keyword evidence="3 7" id="KW-0479">Metal-binding</keyword>
<evidence type="ECO:0000259" key="10">
    <source>
        <dbReference type="SMART" id="SM01274"/>
    </source>
</evidence>
<dbReference type="SMART" id="SM01274">
    <property type="entry name" value="malic"/>
    <property type="match status" value="1"/>
</dbReference>
<dbReference type="Pfam" id="PF00390">
    <property type="entry name" value="malic"/>
    <property type="match status" value="1"/>
</dbReference>
<feature type="active site" description="Proton acceptor" evidence="5">
    <location>
        <position position="165"/>
    </location>
</feature>
<reference evidence="11 12" key="1">
    <citation type="submission" date="2011-02" db="EMBL/GenBank/DDBJ databases">
        <authorList>
            <person name="Weinstock G."/>
            <person name="Sodergren E."/>
            <person name="Clifton S."/>
            <person name="Fulton L."/>
            <person name="Fulton B."/>
            <person name="Courtney L."/>
            <person name="Fronick C."/>
            <person name="Harrison M."/>
            <person name="Strong C."/>
            <person name="Farmer C."/>
            <person name="Delahaunty K."/>
            <person name="Markovic C."/>
            <person name="Hall O."/>
            <person name="Minx P."/>
            <person name="Tomlinson C."/>
            <person name="Mitreva M."/>
            <person name="Hou S."/>
            <person name="Chen J."/>
            <person name="Wollam A."/>
            <person name="Pepin K.H."/>
            <person name="Johnson M."/>
            <person name="Bhonagiri V."/>
            <person name="Zhang X."/>
            <person name="Suruliraj S."/>
            <person name="Warren W."/>
            <person name="Chinwalla A."/>
            <person name="Mardis E.R."/>
            <person name="Wilson R.K."/>
        </authorList>
    </citation>
    <scope>NUCLEOTIDE SEQUENCE [LARGE SCALE GENOMIC DNA]</scope>
    <source>
        <strain evidence="11 12">YIT 11859</strain>
    </source>
</reference>
<gene>
    <name evidence="11" type="ORF">HMPREF9439_02528</name>
</gene>
<comment type="cofactor">
    <cofactor evidence="7">
        <name>Mg(2+)</name>
        <dbReference type="ChEBI" id="CHEBI:18420"/>
    </cofactor>
    <cofactor evidence="7">
        <name>Mn(2+)</name>
        <dbReference type="ChEBI" id="CHEBI:29035"/>
    </cofactor>
    <text evidence="7">Divalent metal cations. Prefers magnesium or manganese.</text>
</comment>
<dbReference type="EMBL" id="AFBP01000095">
    <property type="protein sequence ID" value="EGG50765.1"/>
    <property type="molecule type" value="Genomic_DNA"/>
</dbReference>
<dbReference type="Proteomes" id="UP000005156">
    <property type="component" value="Unassembled WGS sequence"/>
</dbReference>
<dbReference type="CDD" id="cd05312">
    <property type="entry name" value="NAD_bind_1_malic_enz"/>
    <property type="match status" value="1"/>
</dbReference>
<dbReference type="RefSeq" id="WP_008864991.1">
    <property type="nucleotide sequence ID" value="NZ_CAXTIX010000001.1"/>
</dbReference>
<feature type="domain" description="Malic enzyme N-terminal" evidence="10">
    <location>
        <begin position="71"/>
        <end position="251"/>
    </location>
</feature>
<dbReference type="PRINTS" id="PR00072">
    <property type="entry name" value="MALOXRDTASE"/>
</dbReference>
<feature type="active site" description="Proton donor" evidence="5">
    <location>
        <position position="94"/>
    </location>
</feature>
<feature type="binding site" evidence="6">
    <location>
        <position position="443"/>
    </location>
    <ligand>
        <name>(S)-malate</name>
        <dbReference type="ChEBI" id="CHEBI:15589"/>
    </ligand>
</feature>
<feature type="domain" description="Malic enzyme NAD-binding" evidence="9">
    <location>
        <begin position="261"/>
        <end position="512"/>
    </location>
</feature>
<dbReference type="GO" id="GO:0051287">
    <property type="term" value="F:NAD binding"/>
    <property type="evidence" value="ECO:0007669"/>
    <property type="project" value="InterPro"/>
</dbReference>
<dbReference type="NCBIfam" id="NF010052">
    <property type="entry name" value="PRK13529.1"/>
    <property type="match status" value="1"/>
</dbReference>
<evidence type="ECO:0000256" key="8">
    <source>
        <dbReference type="RuleBase" id="RU003427"/>
    </source>
</evidence>
<dbReference type="PROSITE" id="PS00331">
    <property type="entry name" value="MALIC_ENZYMES"/>
    <property type="match status" value="1"/>
</dbReference>
<dbReference type="FunFam" id="3.40.50.720:FF:000060">
    <property type="entry name" value="Malic enzyme"/>
    <property type="match status" value="1"/>
</dbReference>
<dbReference type="InterPro" id="IPR037062">
    <property type="entry name" value="Malic_N_dom_sf"/>
</dbReference>
<dbReference type="SUPFAM" id="SSF53223">
    <property type="entry name" value="Aminoacid dehydrogenase-like, N-terminal domain"/>
    <property type="match status" value="1"/>
</dbReference>
<dbReference type="SUPFAM" id="SSF51735">
    <property type="entry name" value="NAD(P)-binding Rossmann-fold domains"/>
    <property type="match status" value="1"/>
</dbReference>
<keyword evidence="12" id="KW-1185">Reference proteome</keyword>
<dbReference type="PANTHER" id="PTHR23406:SF90">
    <property type="entry name" value="MALIC ENZYME-RELATED"/>
    <property type="match status" value="1"/>
</dbReference>
<evidence type="ECO:0000256" key="6">
    <source>
        <dbReference type="PIRSR" id="PIRSR000106-2"/>
    </source>
</evidence>
<dbReference type="SMART" id="SM00919">
    <property type="entry name" value="Malic_M"/>
    <property type="match status" value="1"/>
</dbReference>
<dbReference type="PIRSF" id="PIRSF000106">
    <property type="entry name" value="ME"/>
    <property type="match status" value="1"/>
</dbReference>
<evidence type="ECO:0000256" key="1">
    <source>
        <dbReference type="ARBA" id="ARBA00001936"/>
    </source>
</evidence>
<comment type="caution">
    <text evidence="11">The sequence shown here is derived from an EMBL/GenBank/DDBJ whole genome shotgun (WGS) entry which is preliminary data.</text>
</comment>
<protein>
    <submittedName>
        <fullName evidence="11">Malic enzyme, NAD binding domain protein</fullName>
    </submittedName>
</protein>
<dbReference type="InterPro" id="IPR036291">
    <property type="entry name" value="NAD(P)-bd_dom_sf"/>
</dbReference>
<evidence type="ECO:0000256" key="5">
    <source>
        <dbReference type="PIRSR" id="PIRSR000106-1"/>
    </source>
</evidence>
<evidence type="ECO:0000313" key="11">
    <source>
        <dbReference type="EMBL" id="EGG50765.1"/>
    </source>
</evidence>
<dbReference type="PANTHER" id="PTHR23406">
    <property type="entry name" value="MALIC ENZYME-RELATED"/>
    <property type="match status" value="1"/>
</dbReference>
<sequence length="541" mass="59272">MKNISVGTEALDDPFVNQGTAFSQDARIKRKLRGLLPPRVTTLEHQAKRALERIHQAEEPLQKYEILSLIRHRNATLFYYLLENNIEELMPIVYTPTVGKACQEFDRIYTEPEGLYVTIEDKGSVQEVINNWPHDDVDMIVVTDGERILGLGDLGAGGMGIPIGKLSLYTACAGLNPARSLPVLLDVGTNNQGLLHDPLYLGLQQLRVDGEEYYAFVREFIEAAKARWPHVIIQFEDFANRHAFALLDQWKDKTACFNDDIQGTAAVAVAGFYAAARVKGSSLSEEKFLFLGAGEAAGGIADLLVEAMMKEGLTQEQAVDRIFLFDSHGLVTKDREGLTPLKQKFAHEQEPQSTFLDAIGEVKPTAIVGCAAQAGSFNAYVLSAMARINERPIIFALSNPTSRSECTAREAYTYTEGKCLFASGSPFPQVEVNGKTFIPRQSNNSYVFPGIGLGLVVSSPRIVPQSVFLSAAEALSKIVSEDDLENGSLFPSLTKIREVSQSIAAAVAEQCFTAGVAGVPKPDDLSKAIQEAMYKPVYDRI</sequence>
<keyword evidence="4" id="KW-0560">Oxidoreductase</keyword>
<dbReference type="Gene3D" id="3.40.50.720">
    <property type="entry name" value="NAD(P)-binding Rossmann-like Domain"/>
    <property type="match status" value="1"/>
</dbReference>
<name>F3QNJ3_9BURK</name>
<dbReference type="GO" id="GO:0046872">
    <property type="term" value="F:metal ion binding"/>
    <property type="evidence" value="ECO:0007669"/>
    <property type="project" value="UniProtKB-KW"/>
</dbReference>
<dbReference type="Gene3D" id="3.40.50.10380">
    <property type="entry name" value="Malic enzyme, N-terminal domain"/>
    <property type="match status" value="1"/>
</dbReference>
<dbReference type="InterPro" id="IPR001891">
    <property type="entry name" value="Malic_OxRdtase"/>
</dbReference>
<feature type="binding site" evidence="6">
    <location>
        <position position="399"/>
    </location>
    <ligand>
        <name>(S)-malate</name>
        <dbReference type="ChEBI" id="CHEBI:15589"/>
    </ligand>
</feature>
<accession>F3QNJ3</accession>
<feature type="binding site" evidence="6">
    <location>
        <position position="147"/>
    </location>
    <ligand>
        <name>(S)-malate</name>
        <dbReference type="ChEBI" id="CHEBI:15589"/>
    </ligand>
</feature>
<evidence type="ECO:0000256" key="3">
    <source>
        <dbReference type="ARBA" id="ARBA00022723"/>
    </source>
</evidence>
<feature type="binding site" evidence="7">
    <location>
        <position position="237"/>
    </location>
    <ligand>
        <name>a divalent metal cation</name>
        <dbReference type="ChEBI" id="CHEBI:60240"/>
    </ligand>
</feature>
<comment type="similarity">
    <text evidence="2 8">Belongs to the malic enzymes family.</text>
</comment>
<dbReference type="InterPro" id="IPR012301">
    <property type="entry name" value="Malic_N_dom"/>
</dbReference>
<evidence type="ECO:0000313" key="12">
    <source>
        <dbReference type="Proteomes" id="UP000005156"/>
    </source>
</evidence>
<evidence type="ECO:0000256" key="4">
    <source>
        <dbReference type="ARBA" id="ARBA00023002"/>
    </source>
</evidence>
<dbReference type="OrthoDB" id="3314528at2"/>
<feature type="binding site" evidence="7">
    <location>
        <position position="236"/>
    </location>
    <ligand>
        <name>a divalent metal cation</name>
        <dbReference type="ChEBI" id="CHEBI:60240"/>
    </ligand>
</feature>
<dbReference type="InterPro" id="IPR012302">
    <property type="entry name" value="Malic_NAD-bd"/>
</dbReference>
<dbReference type="GO" id="GO:0006108">
    <property type="term" value="P:malate metabolic process"/>
    <property type="evidence" value="ECO:0007669"/>
    <property type="project" value="TreeGrafter"/>
</dbReference>
<dbReference type="InterPro" id="IPR046346">
    <property type="entry name" value="Aminoacid_DH-like_N_sf"/>
</dbReference>
<dbReference type="GeneID" id="43349810"/>
<dbReference type="GO" id="GO:0004473">
    <property type="term" value="F:malate dehydrogenase (decarboxylating) (NADP+) activity"/>
    <property type="evidence" value="ECO:0007669"/>
    <property type="project" value="TreeGrafter"/>
</dbReference>
<feature type="binding site" evidence="7">
    <location>
        <position position="260"/>
    </location>
    <ligand>
        <name>a divalent metal cation</name>
        <dbReference type="ChEBI" id="CHEBI:60240"/>
    </ligand>
</feature>
<dbReference type="AlphaFoldDB" id="F3QNJ3"/>
<evidence type="ECO:0000256" key="2">
    <source>
        <dbReference type="ARBA" id="ARBA00008785"/>
    </source>
</evidence>
<evidence type="ECO:0000256" key="7">
    <source>
        <dbReference type="PIRSR" id="PIRSR000106-3"/>
    </source>
</evidence>
<organism evidence="11 12">
    <name type="scientific">Parasutterella excrementihominis YIT 11859</name>
    <dbReference type="NCBI Taxonomy" id="762966"/>
    <lineage>
        <taxon>Bacteria</taxon>
        <taxon>Pseudomonadati</taxon>
        <taxon>Pseudomonadota</taxon>
        <taxon>Betaproteobacteria</taxon>
        <taxon>Burkholderiales</taxon>
        <taxon>Sutterellaceae</taxon>
        <taxon>Parasutterella</taxon>
    </lineage>
</organism>